<evidence type="ECO:0000259" key="1">
    <source>
        <dbReference type="PROSITE" id="PS51707"/>
    </source>
</evidence>
<evidence type="ECO:0000313" key="2">
    <source>
        <dbReference type="EMBL" id="HIT85630.1"/>
    </source>
</evidence>
<accession>A0A9D1H333</accession>
<reference evidence="2" key="2">
    <citation type="journal article" date="2021" name="PeerJ">
        <title>Extensive microbial diversity within the chicken gut microbiome revealed by metagenomics and culture.</title>
        <authorList>
            <person name="Gilroy R."/>
            <person name="Ravi A."/>
            <person name="Getino M."/>
            <person name="Pursley I."/>
            <person name="Horton D.L."/>
            <person name="Alikhan N.F."/>
            <person name="Baker D."/>
            <person name="Gharbi K."/>
            <person name="Hall N."/>
            <person name="Watson M."/>
            <person name="Adriaenssens E.M."/>
            <person name="Foster-Nyarko E."/>
            <person name="Jarju S."/>
            <person name="Secka A."/>
            <person name="Antonio M."/>
            <person name="Oren A."/>
            <person name="Chaudhuri R.R."/>
            <person name="La Ragione R."/>
            <person name="Hildebrand F."/>
            <person name="Pallen M.J."/>
        </authorList>
    </citation>
    <scope>NUCLEOTIDE SEQUENCE</scope>
    <source>
        <strain evidence="2">CHK181-108</strain>
    </source>
</reference>
<reference evidence="2" key="1">
    <citation type="submission" date="2020-10" db="EMBL/GenBank/DDBJ databases">
        <authorList>
            <person name="Gilroy R."/>
        </authorList>
    </citation>
    <scope>NUCLEOTIDE SEQUENCE</scope>
    <source>
        <strain evidence="2">CHK181-108</strain>
    </source>
</reference>
<dbReference type="PROSITE" id="PS51707">
    <property type="entry name" value="CYTH"/>
    <property type="match status" value="1"/>
</dbReference>
<gene>
    <name evidence="2" type="ORF">IAA60_06985</name>
</gene>
<dbReference type="SUPFAM" id="SSF55154">
    <property type="entry name" value="CYTH-like phosphatases"/>
    <property type="match status" value="1"/>
</dbReference>
<dbReference type="AlphaFoldDB" id="A0A9D1H333"/>
<evidence type="ECO:0000313" key="3">
    <source>
        <dbReference type="Proteomes" id="UP000824165"/>
    </source>
</evidence>
<dbReference type="Pfam" id="PF01928">
    <property type="entry name" value="CYTH"/>
    <property type="match status" value="1"/>
</dbReference>
<feature type="domain" description="CYTH" evidence="1">
    <location>
        <begin position="1"/>
        <end position="178"/>
    </location>
</feature>
<dbReference type="Gene3D" id="2.40.320.10">
    <property type="entry name" value="Hypothetical Protein Pfu-838710-001"/>
    <property type="match status" value="1"/>
</dbReference>
<proteinExistence type="predicted"/>
<dbReference type="Proteomes" id="UP000824165">
    <property type="component" value="Unassembled WGS sequence"/>
</dbReference>
<dbReference type="EMBL" id="DVLU01000067">
    <property type="protein sequence ID" value="HIT85630.1"/>
    <property type="molecule type" value="Genomic_DNA"/>
</dbReference>
<dbReference type="InterPro" id="IPR023577">
    <property type="entry name" value="CYTH_domain"/>
</dbReference>
<sequence length="188" mass="21419">MLETELKSLITKEIYDKVKSMYKWDSEKTQENHYYTDETGVLSKTRSVFRIRIKDGVPKIQVKTHKNYGSPLQICEENEFDCGGAPETVPAETGKRCTGLETGTLTKIGFNATDRCSYMWDKHTEICLDKTEYLGVTDYEIEVEYTNDRPEELLSELKSAGVEFSAPSVGKYTRFVNRLREILSAGGD</sequence>
<dbReference type="SMART" id="SM01118">
    <property type="entry name" value="CYTH"/>
    <property type="match status" value="1"/>
</dbReference>
<comment type="caution">
    <text evidence="2">The sequence shown here is derived from an EMBL/GenBank/DDBJ whole genome shotgun (WGS) entry which is preliminary data.</text>
</comment>
<organism evidence="2 3">
    <name type="scientific">Candidatus Ornithomonoglobus intestinigallinarum</name>
    <dbReference type="NCBI Taxonomy" id="2840894"/>
    <lineage>
        <taxon>Bacteria</taxon>
        <taxon>Bacillati</taxon>
        <taxon>Bacillota</taxon>
        <taxon>Clostridia</taxon>
        <taxon>Candidatus Ornithomonoglobus</taxon>
    </lineage>
</organism>
<dbReference type="InterPro" id="IPR033469">
    <property type="entry name" value="CYTH-like_dom_sf"/>
</dbReference>
<protein>
    <submittedName>
        <fullName evidence="2">CYTH domain-containing protein</fullName>
    </submittedName>
</protein>
<name>A0A9D1H333_9FIRM</name>